<keyword evidence="2" id="KW-0472">Membrane</keyword>
<evidence type="ECO:0000256" key="1">
    <source>
        <dbReference type="SAM" id="MobiDB-lite"/>
    </source>
</evidence>
<evidence type="ECO:0000313" key="6">
    <source>
        <dbReference type="Proteomes" id="UP000292003"/>
    </source>
</evidence>
<dbReference type="Proteomes" id="UP000292003">
    <property type="component" value="Unassembled WGS sequence"/>
</dbReference>
<dbReference type="Pfam" id="PF11887">
    <property type="entry name" value="Mce4_CUP1"/>
    <property type="match status" value="1"/>
</dbReference>
<comment type="caution">
    <text evidence="5">The sequence shown here is derived from an EMBL/GenBank/DDBJ whole genome shotgun (WGS) entry which is preliminary data.</text>
</comment>
<reference evidence="5 6" key="1">
    <citation type="submission" date="2019-02" db="EMBL/GenBank/DDBJ databases">
        <title>Draft genome sequence of Amycolatopsis sp. 8-3EHSu isolated from roots of Suaeda maritima.</title>
        <authorList>
            <person name="Duangmal K."/>
            <person name="Chantavorakit T."/>
        </authorList>
    </citation>
    <scope>NUCLEOTIDE SEQUENCE [LARGE SCALE GENOMIC DNA]</scope>
    <source>
        <strain evidence="5 6">8-3EHSu</strain>
    </source>
</reference>
<dbReference type="OrthoDB" id="338143at2"/>
<sequence length="427" mass="43987">MGRHRGAGDAGRPDALHPGRLPALRERRRAQLRCRPATGTVTAAERGHRRPGRRRGGTRAAAATGAAGAAGPGEPARRPDPARREGGAGPVKPVGALLGFGVFAAVAVFCATLVINTLAVPVRGDTVSYRGEFTDVSGLVTGADVTVAGVRVGRVTGVHLAAGRAAVDFEVRAGQHIPADAGLAIRYADLLGGRVLTVTPGPSGPAGQPALEPGALVGVDRTRPALDLTALLNGFRPLFDALDPAQVNQLAGEIIATFQGQGGTVRGLLARTVAVTEHLATRRETLSAVLRNLNSTVDLTIRHRADFRELVSSVDTLVAGLAEDRGRFAEALDAGAALAGSLNTTLDRAEPQIQPLLGALAGAGGTLARNSAALGEAAGRLPPILDNLGRTLDYGSWVNIYLCNLRLETGPLGRLDLTGGPHSEVCR</sequence>
<feature type="domain" description="Mce/MlaD" evidence="3">
    <location>
        <begin position="126"/>
        <end position="201"/>
    </location>
</feature>
<dbReference type="GO" id="GO:0051701">
    <property type="term" value="P:biological process involved in interaction with host"/>
    <property type="evidence" value="ECO:0007669"/>
    <property type="project" value="TreeGrafter"/>
</dbReference>
<feature type="compositionally biased region" description="Basic and acidic residues" evidence="1">
    <location>
        <begin position="75"/>
        <end position="86"/>
    </location>
</feature>
<name>A0A4Q7JA68_9PSEU</name>
<dbReference type="InterPro" id="IPR052336">
    <property type="entry name" value="MlaD_Phospholipid_Transporter"/>
</dbReference>
<organism evidence="5 6">
    <name type="scientific">Amycolatopsis suaedae</name>
    <dbReference type="NCBI Taxonomy" id="2510978"/>
    <lineage>
        <taxon>Bacteria</taxon>
        <taxon>Bacillati</taxon>
        <taxon>Actinomycetota</taxon>
        <taxon>Actinomycetes</taxon>
        <taxon>Pseudonocardiales</taxon>
        <taxon>Pseudonocardiaceae</taxon>
        <taxon>Amycolatopsis</taxon>
    </lineage>
</organism>
<dbReference type="AlphaFoldDB" id="A0A4Q7JA68"/>
<feature type="transmembrane region" description="Helical" evidence="2">
    <location>
        <begin position="94"/>
        <end position="115"/>
    </location>
</feature>
<keyword evidence="2" id="KW-0812">Transmembrane</keyword>
<dbReference type="GO" id="GO:0005576">
    <property type="term" value="C:extracellular region"/>
    <property type="evidence" value="ECO:0007669"/>
    <property type="project" value="TreeGrafter"/>
</dbReference>
<dbReference type="EMBL" id="SFCC01000005">
    <property type="protein sequence ID" value="RZQ63856.1"/>
    <property type="molecule type" value="Genomic_DNA"/>
</dbReference>
<feature type="compositionally biased region" description="Low complexity" evidence="1">
    <location>
        <begin position="58"/>
        <end position="74"/>
    </location>
</feature>
<dbReference type="PANTHER" id="PTHR33371">
    <property type="entry name" value="INTERMEMBRANE PHOSPHOLIPID TRANSPORT SYSTEM BINDING PROTEIN MLAD-RELATED"/>
    <property type="match status" value="1"/>
</dbReference>
<evidence type="ECO:0000256" key="2">
    <source>
        <dbReference type="SAM" id="Phobius"/>
    </source>
</evidence>
<feature type="compositionally biased region" description="Basic residues" evidence="1">
    <location>
        <begin position="47"/>
        <end position="57"/>
    </location>
</feature>
<accession>A0A4Q7JA68</accession>
<evidence type="ECO:0000259" key="3">
    <source>
        <dbReference type="Pfam" id="PF02470"/>
    </source>
</evidence>
<dbReference type="InterPro" id="IPR005693">
    <property type="entry name" value="Mce"/>
</dbReference>
<feature type="region of interest" description="Disordered" evidence="1">
    <location>
        <begin position="1"/>
        <end position="88"/>
    </location>
</feature>
<dbReference type="InterPro" id="IPR003399">
    <property type="entry name" value="Mce/MlaD"/>
</dbReference>
<evidence type="ECO:0000259" key="4">
    <source>
        <dbReference type="Pfam" id="PF11887"/>
    </source>
</evidence>
<gene>
    <name evidence="5" type="ORF">EWH70_11905</name>
</gene>
<dbReference type="Pfam" id="PF02470">
    <property type="entry name" value="MlaD"/>
    <property type="match status" value="1"/>
</dbReference>
<dbReference type="PANTHER" id="PTHR33371:SF17">
    <property type="entry name" value="MCE-FAMILY PROTEIN MCE1B"/>
    <property type="match status" value="1"/>
</dbReference>
<dbReference type="InterPro" id="IPR024516">
    <property type="entry name" value="Mce_C"/>
</dbReference>
<keyword evidence="6" id="KW-1185">Reference proteome</keyword>
<feature type="domain" description="Mammalian cell entry C-terminal" evidence="4">
    <location>
        <begin position="210"/>
        <end position="376"/>
    </location>
</feature>
<keyword evidence="2" id="KW-1133">Transmembrane helix</keyword>
<protein>
    <submittedName>
        <fullName evidence="5">MCE family protein</fullName>
    </submittedName>
</protein>
<proteinExistence type="predicted"/>
<evidence type="ECO:0000313" key="5">
    <source>
        <dbReference type="EMBL" id="RZQ63856.1"/>
    </source>
</evidence>
<dbReference type="NCBIfam" id="TIGR00996">
    <property type="entry name" value="Mtu_fam_mce"/>
    <property type="match status" value="1"/>
</dbReference>